<keyword evidence="3" id="KW-1185">Reference proteome</keyword>
<dbReference type="Pfam" id="PF04964">
    <property type="entry name" value="Flp_Fap"/>
    <property type="match status" value="1"/>
</dbReference>
<reference evidence="2" key="1">
    <citation type="submission" date="2019-10" db="EMBL/GenBank/DDBJ databases">
        <authorList>
            <person name="Ross D.E."/>
            <person name="Gulliver D."/>
        </authorList>
    </citation>
    <scope>NUCLEOTIDE SEQUENCE</scope>
    <source>
        <strain evidence="2">DER-2019</strain>
    </source>
</reference>
<evidence type="ECO:0000313" key="3">
    <source>
        <dbReference type="Proteomes" id="UP000616595"/>
    </source>
</evidence>
<name>A0A923KQA9_9FIRM</name>
<evidence type="ECO:0000256" key="1">
    <source>
        <dbReference type="SAM" id="Phobius"/>
    </source>
</evidence>
<sequence>MKNMFVEMITDEEGQGMVEYGLIIAGVALAAIVAIYALGPVLNTFFVNIKTQLTTPAA</sequence>
<keyword evidence="1" id="KW-0472">Membrane</keyword>
<dbReference type="AlphaFoldDB" id="A0A923KQA9"/>
<dbReference type="EMBL" id="WJBD01000013">
    <property type="protein sequence ID" value="MBC3888949.1"/>
    <property type="molecule type" value="Genomic_DNA"/>
</dbReference>
<dbReference type="Proteomes" id="UP000616595">
    <property type="component" value="Unassembled WGS sequence"/>
</dbReference>
<comment type="caution">
    <text evidence="2">The sequence shown here is derived from an EMBL/GenBank/DDBJ whole genome shotgun (WGS) entry which is preliminary data.</text>
</comment>
<evidence type="ECO:0000313" key="2">
    <source>
        <dbReference type="EMBL" id="MBC3888949.1"/>
    </source>
</evidence>
<proteinExistence type="predicted"/>
<reference evidence="2" key="2">
    <citation type="submission" date="2020-10" db="EMBL/GenBank/DDBJ databases">
        <title>Comparative genomics of the Acetobacterium genus.</title>
        <authorList>
            <person name="Marshall C."/>
            <person name="May H."/>
            <person name="Norman S."/>
        </authorList>
    </citation>
    <scope>NUCLEOTIDE SEQUENCE</scope>
    <source>
        <strain evidence="2">DER-2019</strain>
    </source>
</reference>
<keyword evidence="1" id="KW-1133">Transmembrane helix</keyword>
<dbReference type="InterPro" id="IPR007047">
    <property type="entry name" value="Flp_Fap"/>
</dbReference>
<accession>A0A923KQA9</accession>
<gene>
    <name evidence="2" type="ORF">GH810_11555</name>
</gene>
<protein>
    <submittedName>
        <fullName evidence="2">Flp family type IVb pilin</fullName>
    </submittedName>
</protein>
<keyword evidence="1" id="KW-0812">Transmembrane</keyword>
<dbReference type="RefSeq" id="WP_148567217.1">
    <property type="nucleotide sequence ID" value="NZ_RXYA01000008.1"/>
</dbReference>
<organism evidence="2 3">
    <name type="scientific">Acetobacterium paludosum</name>
    <dbReference type="NCBI Taxonomy" id="52693"/>
    <lineage>
        <taxon>Bacteria</taxon>
        <taxon>Bacillati</taxon>
        <taxon>Bacillota</taxon>
        <taxon>Clostridia</taxon>
        <taxon>Eubacteriales</taxon>
        <taxon>Eubacteriaceae</taxon>
        <taxon>Acetobacterium</taxon>
    </lineage>
</organism>
<feature type="transmembrane region" description="Helical" evidence="1">
    <location>
        <begin position="20"/>
        <end position="42"/>
    </location>
</feature>